<dbReference type="PROSITE" id="PS51257">
    <property type="entry name" value="PROKAR_LIPOPROTEIN"/>
    <property type="match status" value="1"/>
</dbReference>
<keyword evidence="3" id="KW-1185">Reference proteome</keyword>
<accession>A0ABV3ZI86</accession>
<dbReference type="SUPFAM" id="SSF54909">
    <property type="entry name" value="Dimeric alpha+beta barrel"/>
    <property type="match status" value="1"/>
</dbReference>
<proteinExistence type="predicted"/>
<dbReference type="InterPro" id="IPR011008">
    <property type="entry name" value="Dimeric_a/b-barrel"/>
</dbReference>
<dbReference type="PANTHER" id="PTHR34389:SF2">
    <property type="entry name" value="L-RHAMNOSE MUTAROTASE"/>
    <property type="match status" value="1"/>
</dbReference>
<gene>
    <name evidence="2" type="ORF">QTN47_18690</name>
</gene>
<keyword evidence="2" id="KW-0413">Isomerase</keyword>
<keyword evidence="1" id="KW-0732">Signal</keyword>
<dbReference type="Proteomes" id="UP001560573">
    <property type="component" value="Unassembled WGS sequence"/>
</dbReference>
<dbReference type="Gene3D" id="3.30.70.100">
    <property type="match status" value="1"/>
</dbReference>
<evidence type="ECO:0000313" key="2">
    <source>
        <dbReference type="EMBL" id="MEX6689543.1"/>
    </source>
</evidence>
<evidence type="ECO:0000313" key="3">
    <source>
        <dbReference type="Proteomes" id="UP001560573"/>
    </source>
</evidence>
<dbReference type="GO" id="GO:0062192">
    <property type="term" value="F:L-rhamnose mutarotase activity"/>
    <property type="evidence" value="ECO:0007669"/>
    <property type="project" value="UniProtKB-EC"/>
</dbReference>
<dbReference type="EMBL" id="JAULBC010000006">
    <property type="protein sequence ID" value="MEX6689543.1"/>
    <property type="molecule type" value="Genomic_DNA"/>
</dbReference>
<name>A0ABV3ZI86_9BACT</name>
<feature type="signal peptide" evidence="1">
    <location>
        <begin position="1"/>
        <end position="19"/>
    </location>
</feature>
<reference evidence="2 3" key="1">
    <citation type="submission" date="2023-07" db="EMBL/GenBank/DDBJ databases">
        <authorList>
            <person name="Lian W.-H."/>
        </authorList>
    </citation>
    <scope>NUCLEOTIDE SEQUENCE [LARGE SCALE GENOMIC DNA]</scope>
    <source>
        <strain evidence="2 3">SYSU DXS3180</strain>
    </source>
</reference>
<dbReference type="InterPro" id="IPR008000">
    <property type="entry name" value="Rham/fucose_mutarotase"/>
</dbReference>
<dbReference type="PANTHER" id="PTHR34389">
    <property type="entry name" value="L-RHAMNOSE MUTAROTASE"/>
    <property type="match status" value="1"/>
</dbReference>
<sequence>MFNIRKFCFLILPVLLFSACDQQGVKQSGQAGGMPADTLKSIQRFGMVTGIKADKIDYYKQLHASIWPGVAKKIKACHIQNYSIYLKEIENKYYLFSYFEYTGNDFAKDMQLMAADSTTQRWWKETAPAQIPLPDAAAKNETWSRAEEVFFLK</sequence>
<organism evidence="2 3">
    <name type="scientific">Danxiaibacter flavus</name>
    <dbReference type="NCBI Taxonomy" id="3049108"/>
    <lineage>
        <taxon>Bacteria</taxon>
        <taxon>Pseudomonadati</taxon>
        <taxon>Bacteroidota</taxon>
        <taxon>Chitinophagia</taxon>
        <taxon>Chitinophagales</taxon>
        <taxon>Chitinophagaceae</taxon>
        <taxon>Danxiaibacter</taxon>
    </lineage>
</organism>
<comment type="caution">
    <text evidence="2">The sequence shown here is derived from an EMBL/GenBank/DDBJ whole genome shotgun (WGS) entry which is preliminary data.</text>
</comment>
<dbReference type="RefSeq" id="WP_369330950.1">
    <property type="nucleotide sequence ID" value="NZ_JAULBC010000006.1"/>
</dbReference>
<evidence type="ECO:0000256" key="1">
    <source>
        <dbReference type="SAM" id="SignalP"/>
    </source>
</evidence>
<dbReference type="EC" id="5.1.3.32" evidence="2"/>
<protein>
    <submittedName>
        <fullName evidence="2">L-rhamnose mutarotase</fullName>
        <ecNumber evidence="2">5.1.3.32</ecNumber>
    </submittedName>
</protein>
<feature type="chain" id="PRO_5046278651" evidence="1">
    <location>
        <begin position="20"/>
        <end position="153"/>
    </location>
</feature>
<dbReference type="Pfam" id="PF05336">
    <property type="entry name" value="rhaM"/>
    <property type="match status" value="1"/>
</dbReference>